<proteinExistence type="predicted"/>
<accession>A0A7S9SUU0</accession>
<organism evidence="1">
    <name type="scientific">Virus NIOZ-UU159</name>
    <dbReference type="NCBI Taxonomy" id="2763270"/>
    <lineage>
        <taxon>Viruses</taxon>
    </lineage>
</organism>
<gene>
    <name evidence="1" type="ORF">NIOZUU159_00327</name>
</gene>
<protein>
    <submittedName>
        <fullName evidence="1">Uncharacterized protein</fullName>
    </submittedName>
</protein>
<reference evidence="1" key="1">
    <citation type="submission" date="2020-08" db="EMBL/GenBank/DDBJ databases">
        <title>Bridging the membrane lipid divide: bacteria of the FCB group superphylum have the potential to synthesize archaeal ether lipids.</title>
        <authorList>
            <person name="Villanueva L."/>
            <person name="von Meijenfeldt F.A.B."/>
            <person name="Westbye A.B."/>
            <person name="Yadav S."/>
            <person name="Hopmans E.C."/>
            <person name="Dutilh B.E."/>
            <person name="Sinninghe Damste J.S."/>
        </authorList>
    </citation>
    <scope>NUCLEOTIDE SEQUENCE</scope>
    <source>
        <strain evidence="1">NIOZ-UU159</strain>
    </source>
</reference>
<dbReference type="EMBL" id="MW030608">
    <property type="protein sequence ID" value="QPI16830.1"/>
    <property type="molecule type" value="Genomic_DNA"/>
</dbReference>
<name>A0A7S9SUU0_9VIRU</name>
<sequence>MTNVINYNDFTDFAKKINNSYEYPNNDLEAIKTLHDNYSTFMVTKKYSNEYIKDMRMKSVIDNYEFYKNAKYNKEDIVKYYKSNIVDNFNKKLDPPKCFFTEVAREKRQDAKNELFEKETDDIYHHYDSINNKYKYFNEILQKNNDEESYFDEEYYEKTDEDYYSTTDSDDYDYYYIDYESDYMSDEY</sequence>
<evidence type="ECO:0000313" key="1">
    <source>
        <dbReference type="EMBL" id="QPI16830.1"/>
    </source>
</evidence>